<dbReference type="PROSITE" id="PS51029">
    <property type="entry name" value="MADF"/>
    <property type="match status" value="1"/>
</dbReference>
<dbReference type="AlphaFoldDB" id="A0AAV0Y1T1"/>
<name>A0AAV0Y1T1_9HEMI</name>
<sequence length="123" mass="14819">MEWPDCKSLELIQLYREKRSLWDPLDKNYKNNKIKFDDWQEIATKLNTDVTNIKKQIESLQGSYCRERQRQDSSRRSGAGTDDLYKSKWFAFNEMQFLKEKYKPRQTKDSMNILNQIVRIDTG</sequence>
<gene>
    <name evidence="2" type="ORF">MEUPH1_LOCUS27993</name>
</gene>
<dbReference type="Pfam" id="PF10545">
    <property type="entry name" value="MADF_DNA_bdg"/>
    <property type="match status" value="1"/>
</dbReference>
<dbReference type="InterPro" id="IPR006578">
    <property type="entry name" value="MADF-dom"/>
</dbReference>
<comment type="caution">
    <text evidence="2">The sequence shown here is derived from an EMBL/GenBank/DDBJ whole genome shotgun (WGS) entry which is preliminary data.</text>
</comment>
<reference evidence="2 3" key="1">
    <citation type="submission" date="2023-01" db="EMBL/GenBank/DDBJ databases">
        <authorList>
            <person name="Whitehead M."/>
        </authorList>
    </citation>
    <scope>NUCLEOTIDE SEQUENCE [LARGE SCALE GENOMIC DNA]</scope>
</reference>
<evidence type="ECO:0000313" key="2">
    <source>
        <dbReference type="EMBL" id="CAI6374356.1"/>
    </source>
</evidence>
<organism evidence="2 3">
    <name type="scientific">Macrosiphum euphorbiae</name>
    <name type="common">potato aphid</name>
    <dbReference type="NCBI Taxonomy" id="13131"/>
    <lineage>
        <taxon>Eukaryota</taxon>
        <taxon>Metazoa</taxon>
        <taxon>Ecdysozoa</taxon>
        <taxon>Arthropoda</taxon>
        <taxon>Hexapoda</taxon>
        <taxon>Insecta</taxon>
        <taxon>Pterygota</taxon>
        <taxon>Neoptera</taxon>
        <taxon>Paraneoptera</taxon>
        <taxon>Hemiptera</taxon>
        <taxon>Sternorrhyncha</taxon>
        <taxon>Aphidomorpha</taxon>
        <taxon>Aphidoidea</taxon>
        <taxon>Aphididae</taxon>
        <taxon>Macrosiphini</taxon>
        <taxon>Macrosiphum</taxon>
    </lineage>
</organism>
<feature type="domain" description="MADF" evidence="1">
    <location>
        <begin position="10"/>
        <end position="103"/>
    </location>
</feature>
<protein>
    <recommendedName>
        <fullName evidence="1">MADF domain-containing protein</fullName>
    </recommendedName>
</protein>
<evidence type="ECO:0000313" key="3">
    <source>
        <dbReference type="Proteomes" id="UP001160148"/>
    </source>
</evidence>
<keyword evidence="3" id="KW-1185">Reference proteome</keyword>
<dbReference type="PANTHER" id="PTHR21505:SF12">
    <property type="entry name" value="MADF DOMAIN-CONTAINING PROTEIN-RELATED"/>
    <property type="match status" value="1"/>
</dbReference>
<dbReference type="SMART" id="SM00595">
    <property type="entry name" value="MADF"/>
    <property type="match status" value="1"/>
</dbReference>
<accession>A0AAV0Y1T1</accession>
<dbReference type="Proteomes" id="UP001160148">
    <property type="component" value="Unassembled WGS sequence"/>
</dbReference>
<proteinExistence type="predicted"/>
<dbReference type="PANTHER" id="PTHR21505">
    <property type="entry name" value="MADF DOMAIN-CONTAINING PROTEIN-RELATED"/>
    <property type="match status" value="1"/>
</dbReference>
<evidence type="ECO:0000259" key="1">
    <source>
        <dbReference type="PROSITE" id="PS51029"/>
    </source>
</evidence>
<dbReference type="EMBL" id="CARXXK010001195">
    <property type="protein sequence ID" value="CAI6374356.1"/>
    <property type="molecule type" value="Genomic_DNA"/>
</dbReference>